<keyword evidence="5 7" id="KW-1133">Transmembrane helix</keyword>
<dbReference type="RefSeq" id="WP_171113146.1">
    <property type="nucleotide sequence ID" value="NZ_CP053097.1"/>
</dbReference>
<feature type="transmembrane region" description="Helical" evidence="7">
    <location>
        <begin position="12"/>
        <end position="40"/>
    </location>
</feature>
<dbReference type="InterPro" id="IPR051393">
    <property type="entry name" value="ABC_transporter_permease"/>
</dbReference>
<evidence type="ECO:0000256" key="1">
    <source>
        <dbReference type="ARBA" id="ARBA00004651"/>
    </source>
</evidence>
<dbReference type="Proteomes" id="UP000502118">
    <property type="component" value="Chromosome"/>
</dbReference>
<feature type="transmembrane region" description="Helical" evidence="7">
    <location>
        <begin position="277"/>
        <end position="297"/>
    </location>
</feature>
<keyword evidence="3" id="KW-1003">Cell membrane</keyword>
<evidence type="ECO:0000313" key="8">
    <source>
        <dbReference type="EMBL" id="QJR44257.1"/>
    </source>
</evidence>
<keyword evidence="4 7" id="KW-0812">Transmembrane</keyword>
<keyword evidence="6 7" id="KW-0472">Membrane</keyword>
<feature type="transmembrane region" description="Helical" evidence="7">
    <location>
        <begin position="112"/>
        <end position="135"/>
    </location>
</feature>
<sequence length="324" mass="37774">MKNKIKKLNYKKILSSFLFLFPLLLAILLFTIIPIFKIIFESFVYFPNEDNLTIKAVGTHNYNDVFNDSAFNDAIKNSTIVLFLGTSISLILALFFSIIIESIISKISKTIFLSLLYSQFFLSSFSVGLSFTVLFGDKNLFFKFFNLDNTRFVGGQNPLPIWIYYTFFQIWRSLPFNIVLISSGIRRADNKYWKLIKSDKISLFQKIRFVYFNELSKNFFSIILTNFIFSSLILPEAILGSSYNYKFNHGHTLTSYILGYFDHSVGVITEYKPEKGYAASFLALLYLMFLIVLVFVLKPNNLKKEFLFFKKIFNKIKRKMNKNA</sequence>
<evidence type="ECO:0000256" key="5">
    <source>
        <dbReference type="ARBA" id="ARBA00022989"/>
    </source>
</evidence>
<feature type="transmembrane region" description="Helical" evidence="7">
    <location>
        <begin position="80"/>
        <end position="100"/>
    </location>
</feature>
<dbReference type="KEGG" id="mmio:HLA92_02315"/>
<keyword evidence="9" id="KW-1185">Reference proteome</keyword>
<evidence type="ECO:0000256" key="3">
    <source>
        <dbReference type="ARBA" id="ARBA00022475"/>
    </source>
</evidence>
<evidence type="ECO:0000256" key="7">
    <source>
        <dbReference type="SAM" id="Phobius"/>
    </source>
</evidence>
<accession>A0A6M4JDV0</accession>
<dbReference type="EMBL" id="CP053097">
    <property type="protein sequence ID" value="QJR44257.1"/>
    <property type="molecule type" value="Genomic_DNA"/>
</dbReference>
<evidence type="ECO:0000256" key="2">
    <source>
        <dbReference type="ARBA" id="ARBA00022448"/>
    </source>
</evidence>
<feature type="transmembrane region" description="Helical" evidence="7">
    <location>
        <begin position="218"/>
        <end position="238"/>
    </location>
</feature>
<gene>
    <name evidence="8" type="ORF">HLA92_02315</name>
</gene>
<dbReference type="InterPro" id="IPR035906">
    <property type="entry name" value="MetI-like_sf"/>
</dbReference>
<protein>
    <submittedName>
        <fullName evidence="8">Sugar ABC transporter permease</fullName>
    </submittedName>
</protein>
<feature type="transmembrane region" description="Helical" evidence="7">
    <location>
        <begin position="162"/>
        <end position="185"/>
    </location>
</feature>
<organism evidence="8 9">
    <name type="scientific">Mycoplasma miroungirhinis</name>
    <dbReference type="NCBI Taxonomy" id="754516"/>
    <lineage>
        <taxon>Bacteria</taxon>
        <taxon>Bacillati</taxon>
        <taxon>Mycoplasmatota</taxon>
        <taxon>Mollicutes</taxon>
        <taxon>Mycoplasmataceae</taxon>
        <taxon>Mycoplasma</taxon>
    </lineage>
</organism>
<name>A0A6M4JDV0_9MOLU</name>
<dbReference type="GO" id="GO:0005886">
    <property type="term" value="C:plasma membrane"/>
    <property type="evidence" value="ECO:0007669"/>
    <property type="project" value="UniProtKB-SubCell"/>
</dbReference>
<evidence type="ECO:0000256" key="6">
    <source>
        <dbReference type="ARBA" id="ARBA00023136"/>
    </source>
</evidence>
<comment type="subcellular location">
    <subcellularLocation>
        <location evidence="1">Cell membrane</location>
        <topology evidence="1">Multi-pass membrane protein</topology>
    </subcellularLocation>
</comment>
<dbReference type="PANTHER" id="PTHR30193:SF37">
    <property type="entry name" value="INNER MEMBRANE ABC TRANSPORTER PERMEASE PROTEIN YCJO"/>
    <property type="match status" value="1"/>
</dbReference>
<proteinExistence type="predicted"/>
<dbReference type="Gene3D" id="1.10.3720.10">
    <property type="entry name" value="MetI-like"/>
    <property type="match status" value="1"/>
</dbReference>
<keyword evidence="2" id="KW-0813">Transport</keyword>
<evidence type="ECO:0000313" key="9">
    <source>
        <dbReference type="Proteomes" id="UP000502118"/>
    </source>
</evidence>
<evidence type="ECO:0000256" key="4">
    <source>
        <dbReference type="ARBA" id="ARBA00022692"/>
    </source>
</evidence>
<dbReference type="PANTHER" id="PTHR30193">
    <property type="entry name" value="ABC TRANSPORTER PERMEASE PROTEIN"/>
    <property type="match status" value="1"/>
</dbReference>
<dbReference type="SUPFAM" id="SSF161098">
    <property type="entry name" value="MetI-like"/>
    <property type="match status" value="1"/>
</dbReference>
<dbReference type="AlphaFoldDB" id="A0A6M4JDV0"/>
<reference evidence="8 9" key="1">
    <citation type="submission" date="2020-05" db="EMBL/GenBank/DDBJ databases">
        <title>Novel Mycoplasma species detected in Mirounga angustirostris (northern elephant seal) from the USA.</title>
        <authorList>
            <person name="Volokhov D.V."/>
        </authorList>
    </citation>
    <scope>NUCLEOTIDE SEQUENCE [LARGE SCALE GENOMIC DNA]</scope>
    <source>
        <strain evidence="8 9">Mirounga ES2806-NAS</strain>
    </source>
</reference>